<dbReference type="Proteomes" id="UP000019132">
    <property type="component" value="Unassembled WGS sequence"/>
</dbReference>
<dbReference type="EnsemblProtists" id="PYU1_T000278">
    <property type="protein sequence ID" value="PYU1_T000278"/>
    <property type="gene ID" value="PYU1_G000278"/>
</dbReference>
<name>K3W5N7_GLOUD</name>
<reference evidence="3" key="2">
    <citation type="submission" date="2010-04" db="EMBL/GenBank/DDBJ databases">
        <authorList>
            <person name="Buell R."/>
            <person name="Hamilton J."/>
            <person name="Hostetler J."/>
        </authorList>
    </citation>
    <scope>NUCLEOTIDE SEQUENCE [LARGE SCALE GENOMIC DNA]</scope>
    <source>
        <strain evidence="3">DAOM:BR144</strain>
    </source>
</reference>
<protein>
    <recommendedName>
        <fullName evidence="4">Amino acid transporter transmembrane domain-containing protein</fullName>
    </recommendedName>
</protein>
<organism evidence="2 3">
    <name type="scientific">Globisporangium ultimum (strain ATCC 200006 / CBS 805.95 / DAOM BR144)</name>
    <name type="common">Pythium ultimum</name>
    <dbReference type="NCBI Taxonomy" id="431595"/>
    <lineage>
        <taxon>Eukaryota</taxon>
        <taxon>Sar</taxon>
        <taxon>Stramenopiles</taxon>
        <taxon>Oomycota</taxon>
        <taxon>Peronosporomycetes</taxon>
        <taxon>Pythiales</taxon>
        <taxon>Pythiaceae</taxon>
        <taxon>Globisporangium</taxon>
    </lineage>
</organism>
<evidence type="ECO:0000313" key="2">
    <source>
        <dbReference type="EnsemblProtists" id="PYU1_T000278"/>
    </source>
</evidence>
<evidence type="ECO:0000256" key="1">
    <source>
        <dbReference type="SAM" id="Phobius"/>
    </source>
</evidence>
<dbReference type="InParanoid" id="K3W5N7"/>
<reference evidence="2" key="3">
    <citation type="submission" date="2015-02" db="UniProtKB">
        <authorList>
            <consortium name="EnsemblProtists"/>
        </authorList>
    </citation>
    <scope>IDENTIFICATION</scope>
    <source>
        <strain evidence="2">DAOM BR144</strain>
    </source>
</reference>
<evidence type="ECO:0000313" key="3">
    <source>
        <dbReference type="Proteomes" id="UP000019132"/>
    </source>
</evidence>
<keyword evidence="3" id="KW-1185">Reference proteome</keyword>
<keyword evidence="1" id="KW-0472">Membrane</keyword>
<keyword evidence="1" id="KW-0812">Transmembrane</keyword>
<dbReference type="AlphaFoldDB" id="K3W5N7"/>
<evidence type="ECO:0008006" key="4">
    <source>
        <dbReference type="Google" id="ProtNLM"/>
    </source>
</evidence>
<dbReference type="HOGENOM" id="CLU_2660007_0_0_1"/>
<proteinExistence type="predicted"/>
<dbReference type="VEuPathDB" id="FungiDB:PYU1_G000278"/>
<accession>K3W5N7</accession>
<feature type="transmembrane region" description="Helical" evidence="1">
    <location>
        <begin position="12"/>
        <end position="31"/>
    </location>
</feature>
<reference evidence="3" key="1">
    <citation type="journal article" date="2010" name="Genome Biol.">
        <title>Genome sequence of the necrotrophic plant pathogen Pythium ultimum reveals original pathogenicity mechanisms and effector repertoire.</title>
        <authorList>
            <person name="Levesque C.A."/>
            <person name="Brouwer H."/>
            <person name="Cano L."/>
            <person name="Hamilton J.P."/>
            <person name="Holt C."/>
            <person name="Huitema E."/>
            <person name="Raffaele S."/>
            <person name="Robideau G.P."/>
            <person name="Thines M."/>
            <person name="Win J."/>
            <person name="Zerillo M.M."/>
            <person name="Beakes G.W."/>
            <person name="Boore J.L."/>
            <person name="Busam D."/>
            <person name="Dumas B."/>
            <person name="Ferriera S."/>
            <person name="Fuerstenberg S.I."/>
            <person name="Gachon C.M."/>
            <person name="Gaulin E."/>
            <person name="Govers F."/>
            <person name="Grenville-Briggs L."/>
            <person name="Horner N."/>
            <person name="Hostetler J."/>
            <person name="Jiang R.H."/>
            <person name="Johnson J."/>
            <person name="Krajaejun T."/>
            <person name="Lin H."/>
            <person name="Meijer H.J."/>
            <person name="Moore B."/>
            <person name="Morris P."/>
            <person name="Phuntmart V."/>
            <person name="Puiu D."/>
            <person name="Shetty J."/>
            <person name="Stajich J.E."/>
            <person name="Tripathy S."/>
            <person name="Wawra S."/>
            <person name="van West P."/>
            <person name="Whitty B.R."/>
            <person name="Coutinho P.M."/>
            <person name="Henrissat B."/>
            <person name="Martin F."/>
            <person name="Thomas P.D."/>
            <person name="Tyler B.M."/>
            <person name="De Vries R.P."/>
            <person name="Kamoun S."/>
            <person name="Yandell M."/>
            <person name="Tisserat N."/>
            <person name="Buell C.R."/>
        </authorList>
    </citation>
    <scope>NUCLEOTIDE SEQUENCE</scope>
    <source>
        <strain evidence="3">DAOM:BR144</strain>
    </source>
</reference>
<keyword evidence="1" id="KW-1133">Transmembrane helix</keyword>
<dbReference type="EMBL" id="GL376636">
    <property type="status" value="NOT_ANNOTATED_CDS"/>
    <property type="molecule type" value="Genomic_DNA"/>
</dbReference>
<sequence>MFVSDLSITLQFSGMSGIYVAFFAPALLQLYTSREFSSSNVYSTAFSSVRYVYAVLVFGVLVFGVLLYQLTQQLVA</sequence>
<feature type="transmembrane region" description="Helical" evidence="1">
    <location>
        <begin position="51"/>
        <end position="70"/>
    </location>
</feature>